<dbReference type="Gene3D" id="3.40.190.290">
    <property type="match status" value="1"/>
</dbReference>
<name>A0A5S3YR12_9GAMM</name>
<keyword evidence="3" id="KW-0238">DNA-binding</keyword>
<dbReference type="Proteomes" id="UP000307362">
    <property type="component" value="Unassembled WGS sequence"/>
</dbReference>
<protein>
    <submittedName>
        <fullName evidence="6">LysR family transcriptional regulator</fullName>
    </submittedName>
</protein>
<evidence type="ECO:0000256" key="1">
    <source>
        <dbReference type="ARBA" id="ARBA00009437"/>
    </source>
</evidence>
<reference evidence="6 7" key="1">
    <citation type="submission" date="2017-12" db="EMBL/GenBank/DDBJ databases">
        <authorList>
            <person name="Paulsen S."/>
            <person name="Gram L.K."/>
        </authorList>
    </citation>
    <scope>NUCLEOTIDE SEQUENCE [LARGE SCALE GENOMIC DNA]</scope>
    <source>
        <strain evidence="6 7">S1189</strain>
    </source>
</reference>
<dbReference type="InterPro" id="IPR058163">
    <property type="entry name" value="LysR-type_TF_proteobact-type"/>
</dbReference>
<evidence type="ECO:0000256" key="4">
    <source>
        <dbReference type="ARBA" id="ARBA00023163"/>
    </source>
</evidence>
<gene>
    <name evidence="6" type="ORF">CWB73_15760</name>
</gene>
<dbReference type="PROSITE" id="PS50931">
    <property type="entry name" value="HTH_LYSR"/>
    <property type="match status" value="1"/>
</dbReference>
<evidence type="ECO:0000313" key="7">
    <source>
        <dbReference type="Proteomes" id="UP000307362"/>
    </source>
</evidence>
<sequence length="299" mass="33478">MTVNKLFEGIEVFVEVVKRGSFASAAQQLGHSNSHISKEMNKLEARLGVRLLNRTTRSLALTPEGEAYYQQCIQLISDAQDAFNLVTQGDDTPKGNLKLSCPIGLYRSHIQSILVKFLKLYPNVTLDLDLSDKRVDLVADGFDLVIRATPALDESSLICRKIYTCPTYVVASKSYIEQYGQPYHPKELNNHHCIGYSNHKNPGKWTFTPVDGEQFTVDVKLKALCNNGEAETALVEAGIGITRLPEFYLSGGIATGNLQILFEEYQQPTVNVYAVYPSRKHQSSKVRRFIDMLSNELLD</sequence>
<comment type="caution">
    <text evidence="6">The sequence shown here is derived from an EMBL/GenBank/DDBJ whole genome shotgun (WGS) entry which is preliminary data.</text>
</comment>
<keyword evidence="4" id="KW-0804">Transcription</keyword>
<dbReference type="SUPFAM" id="SSF46785">
    <property type="entry name" value="Winged helix' DNA-binding domain"/>
    <property type="match status" value="1"/>
</dbReference>
<evidence type="ECO:0000313" key="6">
    <source>
        <dbReference type="EMBL" id="TMP78972.1"/>
    </source>
</evidence>
<dbReference type="OrthoDB" id="9786526at2"/>
<dbReference type="Pfam" id="PF00126">
    <property type="entry name" value="HTH_1"/>
    <property type="match status" value="1"/>
</dbReference>
<evidence type="ECO:0000256" key="3">
    <source>
        <dbReference type="ARBA" id="ARBA00023125"/>
    </source>
</evidence>
<dbReference type="PANTHER" id="PTHR30537:SF5">
    <property type="entry name" value="HTH-TYPE TRANSCRIPTIONAL ACTIVATOR TTDR-RELATED"/>
    <property type="match status" value="1"/>
</dbReference>
<dbReference type="EMBL" id="PNCM01000034">
    <property type="protein sequence ID" value="TMP78972.1"/>
    <property type="molecule type" value="Genomic_DNA"/>
</dbReference>
<dbReference type="SUPFAM" id="SSF53850">
    <property type="entry name" value="Periplasmic binding protein-like II"/>
    <property type="match status" value="1"/>
</dbReference>
<comment type="similarity">
    <text evidence="1">Belongs to the LysR transcriptional regulatory family.</text>
</comment>
<organism evidence="6 7">
    <name type="scientific">Pseudoalteromonas phenolica</name>
    <dbReference type="NCBI Taxonomy" id="161398"/>
    <lineage>
        <taxon>Bacteria</taxon>
        <taxon>Pseudomonadati</taxon>
        <taxon>Pseudomonadota</taxon>
        <taxon>Gammaproteobacteria</taxon>
        <taxon>Alteromonadales</taxon>
        <taxon>Pseudoalteromonadaceae</taxon>
        <taxon>Pseudoalteromonas</taxon>
    </lineage>
</organism>
<dbReference type="InterPro" id="IPR005119">
    <property type="entry name" value="LysR_subst-bd"/>
</dbReference>
<evidence type="ECO:0000256" key="2">
    <source>
        <dbReference type="ARBA" id="ARBA00023015"/>
    </source>
</evidence>
<evidence type="ECO:0000259" key="5">
    <source>
        <dbReference type="PROSITE" id="PS50931"/>
    </source>
</evidence>
<proteinExistence type="inferred from homology"/>
<dbReference type="PANTHER" id="PTHR30537">
    <property type="entry name" value="HTH-TYPE TRANSCRIPTIONAL REGULATOR"/>
    <property type="match status" value="1"/>
</dbReference>
<dbReference type="InterPro" id="IPR036388">
    <property type="entry name" value="WH-like_DNA-bd_sf"/>
</dbReference>
<dbReference type="Pfam" id="PF03466">
    <property type="entry name" value="LysR_substrate"/>
    <property type="match status" value="1"/>
</dbReference>
<dbReference type="GO" id="GO:0006351">
    <property type="term" value="P:DNA-templated transcription"/>
    <property type="evidence" value="ECO:0007669"/>
    <property type="project" value="TreeGrafter"/>
</dbReference>
<dbReference type="Gene3D" id="1.10.10.10">
    <property type="entry name" value="Winged helix-like DNA-binding domain superfamily/Winged helix DNA-binding domain"/>
    <property type="match status" value="1"/>
</dbReference>
<dbReference type="GO" id="GO:0043565">
    <property type="term" value="F:sequence-specific DNA binding"/>
    <property type="evidence" value="ECO:0007669"/>
    <property type="project" value="TreeGrafter"/>
</dbReference>
<dbReference type="FunFam" id="1.10.10.10:FF:000001">
    <property type="entry name" value="LysR family transcriptional regulator"/>
    <property type="match status" value="1"/>
</dbReference>
<accession>A0A5S3YR12</accession>
<dbReference type="InterPro" id="IPR036390">
    <property type="entry name" value="WH_DNA-bd_sf"/>
</dbReference>
<feature type="domain" description="HTH lysR-type" evidence="5">
    <location>
        <begin position="1"/>
        <end position="62"/>
    </location>
</feature>
<dbReference type="InterPro" id="IPR000847">
    <property type="entry name" value="LysR_HTH_N"/>
</dbReference>
<keyword evidence="2" id="KW-0805">Transcription regulation</keyword>
<dbReference type="CDD" id="cd08422">
    <property type="entry name" value="PBP2_CrgA_like"/>
    <property type="match status" value="1"/>
</dbReference>
<dbReference type="GO" id="GO:0003700">
    <property type="term" value="F:DNA-binding transcription factor activity"/>
    <property type="evidence" value="ECO:0007669"/>
    <property type="project" value="InterPro"/>
</dbReference>
<dbReference type="RefSeq" id="WP_138568494.1">
    <property type="nucleotide sequence ID" value="NZ_PNCM01000034.1"/>
</dbReference>
<reference evidence="7" key="2">
    <citation type="submission" date="2019-06" db="EMBL/GenBank/DDBJ databases">
        <title>Co-occurence of chitin degradation, pigmentation and bioactivity in marine Pseudoalteromonas.</title>
        <authorList>
            <person name="Sonnenschein E.C."/>
            <person name="Bech P.K."/>
        </authorList>
    </citation>
    <scope>NUCLEOTIDE SEQUENCE [LARGE SCALE GENOMIC DNA]</scope>
    <source>
        <strain evidence="7">S1189</strain>
    </source>
</reference>
<dbReference type="AlphaFoldDB" id="A0A5S3YR12"/>